<keyword evidence="2" id="KW-1185">Reference proteome</keyword>
<accession>A0ABX0NLN5</accession>
<evidence type="ECO:0008006" key="3">
    <source>
        <dbReference type="Google" id="ProtNLM"/>
    </source>
</evidence>
<evidence type="ECO:0000313" key="1">
    <source>
        <dbReference type="EMBL" id="NHZ87717.1"/>
    </source>
</evidence>
<sequence length="108" mass="11511">MSYVLNNFSHLLTEDERAGVECVTFGIGGSKTSTYAVMRGGGEAPAHVLALLVNGQQALRFACADKLLGLHKALIFANACPSCGKLLRTPRARQCLKCGHSWHQSPAA</sequence>
<evidence type="ECO:0000313" key="2">
    <source>
        <dbReference type="Proteomes" id="UP000609726"/>
    </source>
</evidence>
<reference evidence="1 2" key="1">
    <citation type="submission" date="2019-10" db="EMBL/GenBank/DDBJ databases">
        <title>Taxonomy of Antarctic Massilia spp.: description of Massilia rubra sp. nov., Massilia aquatica sp. nov., Massilia mucilaginosa sp. nov., Massilia frigida sp. nov. isolated from streams, lakes and regoliths.</title>
        <authorList>
            <person name="Holochova P."/>
            <person name="Sedlacek I."/>
            <person name="Kralova S."/>
            <person name="Maslanova I."/>
            <person name="Busse H.-J."/>
            <person name="Stankova E."/>
            <person name="Vrbovska V."/>
            <person name="Kovarovic V."/>
            <person name="Bartak M."/>
            <person name="Svec P."/>
            <person name="Pantucek R."/>
        </authorList>
    </citation>
    <scope>NUCLEOTIDE SEQUENCE [LARGE SCALE GENOMIC DNA]</scope>
    <source>
        <strain evidence="1 2">CCM 8733</strain>
    </source>
</reference>
<protein>
    <recommendedName>
        <fullName evidence="3">Zinc ribbon domain-containing protein</fullName>
    </recommendedName>
</protein>
<comment type="caution">
    <text evidence="1">The sequence shown here is derived from an EMBL/GenBank/DDBJ whole genome shotgun (WGS) entry which is preliminary data.</text>
</comment>
<dbReference type="EMBL" id="WHJH01000001">
    <property type="protein sequence ID" value="NHZ87717.1"/>
    <property type="molecule type" value="Genomic_DNA"/>
</dbReference>
<organism evidence="1 2">
    <name type="scientific">Massilia mucilaginosa</name>
    <dbReference type="NCBI Taxonomy" id="2609282"/>
    <lineage>
        <taxon>Bacteria</taxon>
        <taxon>Pseudomonadati</taxon>
        <taxon>Pseudomonadota</taxon>
        <taxon>Betaproteobacteria</taxon>
        <taxon>Burkholderiales</taxon>
        <taxon>Oxalobacteraceae</taxon>
        <taxon>Telluria group</taxon>
        <taxon>Massilia</taxon>
    </lineage>
</organism>
<proteinExistence type="predicted"/>
<gene>
    <name evidence="1" type="ORF">F2P45_01525</name>
</gene>
<dbReference type="RefSeq" id="WP_166870008.1">
    <property type="nucleotide sequence ID" value="NZ_WHJH01000001.1"/>
</dbReference>
<dbReference type="Proteomes" id="UP000609726">
    <property type="component" value="Unassembled WGS sequence"/>
</dbReference>
<name>A0ABX0NLN5_9BURK</name>